<evidence type="ECO:0000313" key="2">
    <source>
        <dbReference type="EMBL" id="MFD1587836.1"/>
    </source>
</evidence>
<protein>
    <recommendedName>
        <fullName evidence="4">Lipoprotein</fullName>
    </recommendedName>
</protein>
<dbReference type="AlphaFoldDB" id="A0ABD6CDV4"/>
<proteinExistence type="predicted"/>
<dbReference type="EMBL" id="JBHUDJ010000006">
    <property type="protein sequence ID" value="MFD1587836.1"/>
    <property type="molecule type" value="Genomic_DNA"/>
</dbReference>
<dbReference type="RefSeq" id="WP_247380575.1">
    <property type="nucleotide sequence ID" value="NZ_JALLGV010000008.1"/>
</dbReference>
<organism evidence="2 3">
    <name type="scientific">Halorientalis brevis</name>
    <dbReference type="NCBI Taxonomy" id="1126241"/>
    <lineage>
        <taxon>Archaea</taxon>
        <taxon>Methanobacteriati</taxon>
        <taxon>Methanobacteriota</taxon>
        <taxon>Stenosarchaea group</taxon>
        <taxon>Halobacteria</taxon>
        <taxon>Halobacteriales</taxon>
        <taxon>Haloarculaceae</taxon>
        <taxon>Halorientalis</taxon>
    </lineage>
</organism>
<reference evidence="2 3" key="1">
    <citation type="journal article" date="2019" name="Int. J. Syst. Evol. Microbiol.">
        <title>The Global Catalogue of Microorganisms (GCM) 10K type strain sequencing project: providing services to taxonomists for standard genome sequencing and annotation.</title>
        <authorList>
            <consortium name="The Broad Institute Genomics Platform"/>
            <consortium name="The Broad Institute Genome Sequencing Center for Infectious Disease"/>
            <person name="Wu L."/>
            <person name="Ma J."/>
        </authorList>
    </citation>
    <scope>NUCLEOTIDE SEQUENCE [LARGE SCALE GENOMIC DNA]</scope>
    <source>
        <strain evidence="2 3">CGMCC 1.12125</strain>
    </source>
</reference>
<dbReference type="Proteomes" id="UP001597119">
    <property type="component" value="Unassembled WGS sequence"/>
</dbReference>
<feature type="region of interest" description="Disordered" evidence="1">
    <location>
        <begin position="19"/>
        <end position="72"/>
    </location>
</feature>
<evidence type="ECO:0008006" key="4">
    <source>
        <dbReference type="Google" id="ProtNLM"/>
    </source>
</evidence>
<keyword evidence="3" id="KW-1185">Reference proteome</keyword>
<evidence type="ECO:0000313" key="3">
    <source>
        <dbReference type="Proteomes" id="UP001597119"/>
    </source>
</evidence>
<sequence>MRRRALLTTVAVSAIAGCLDRGQSGSPTENDEPSAADETPPRTETPTPLQRFESVPPNDVISDVGTPAGLEANETGTSARVRLEPGEYTRLGFQVIENTELDVTGQVTKGAPIDLYVMTGVQYNEYRREPNVVPAAAAIESVTSIDLTRGFSDGNYVLVFDNTYQGETSPSGPAEATFDFVLRSDAESDSGTPANT</sequence>
<accession>A0ABD6CDV4</accession>
<gene>
    <name evidence="2" type="ORF">ACFR9U_12660</name>
</gene>
<comment type="caution">
    <text evidence="2">The sequence shown here is derived from an EMBL/GenBank/DDBJ whole genome shotgun (WGS) entry which is preliminary data.</text>
</comment>
<name>A0ABD6CDV4_9EURY</name>
<evidence type="ECO:0000256" key="1">
    <source>
        <dbReference type="SAM" id="MobiDB-lite"/>
    </source>
</evidence>
<dbReference type="PROSITE" id="PS51257">
    <property type="entry name" value="PROKAR_LIPOPROTEIN"/>
    <property type="match status" value="1"/>
</dbReference>